<keyword evidence="6 11" id="KW-0732">Signal</keyword>
<evidence type="ECO:0000256" key="6">
    <source>
        <dbReference type="ARBA" id="ARBA00022729"/>
    </source>
</evidence>
<name>A0AAU7M099_9BURK</name>
<keyword evidence="4" id="KW-1134">Transmembrane beta strand</keyword>
<dbReference type="InterPro" id="IPR023614">
    <property type="entry name" value="Porin_dom_sf"/>
</dbReference>
<dbReference type="Gene3D" id="2.40.160.10">
    <property type="entry name" value="Porin"/>
    <property type="match status" value="1"/>
</dbReference>
<comment type="subcellular location">
    <subcellularLocation>
        <location evidence="1">Cell outer membrane</location>
        <topology evidence="1">Multi-pass membrane protein</topology>
    </subcellularLocation>
</comment>
<dbReference type="GO" id="GO:0006811">
    <property type="term" value="P:monoatomic ion transport"/>
    <property type="evidence" value="ECO:0007669"/>
    <property type="project" value="UniProtKB-KW"/>
</dbReference>
<evidence type="ECO:0000256" key="2">
    <source>
        <dbReference type="ARBA" id="ARBA00011233"/>
    </source>
</evidence>
<keyword evidence="7" id="KW-0406">Ion transport</keyword>
<dbReference type="InterPro" id="IPR033900">
    <property type="entry name" value="Gram_neg_porin_domain"/>
</dbReference>
<dbReference type="InterPro" id="IPR050298">
    <property type="entry name" value="Gram-neg_bact_OMP"/>
</dbReference>
<keyword evidence="8" id="KW-0626">Porin</keyword>
<dbReference type="PANTHER" id="PTHR34501:SF9">
    <property type="entry name" value="MAJOR OUTER MEMBRANE PROTEIN P.IA"/>
    <property type="match status" value="1"/>
</dbReference>
<evidence type="ECO:0000256" key="10">
    <source>
        <dbReference type="ARBA" id="ARBA00023237"/>
    </source>
</evidence>
<keyword evidence="5" id="KW-0812">Transmembrane</keyword>
<evidence type="ECO:0000256" key="7">
    <source>
        <dbReference type="ARBA" id="ARBA00023065"/>
    </source>
</evidence>
<evidence type="ECO:0000256" key="9">
    <source>
        <dbReference type="ARBA" id="ARBA00023136"/>
    </source>
</evidence>
<reference evidence="13" key="1">
    <citation type="submission" date="2024-05" db="EMBL/GenBank/DDBJ databases">
        <authorList>
            <person name="Bunk B."/>
            <person name="Swiderski J."/>
            <person name="Sproer C."/>
            <person name="Thiel V."/>
        </authorList>
    </citation>
    <scope>NUCLEOTIDE SEQUENCE</scope>
    <source>
        <strain evidence="13">DSM 17735</strain>
        <plasmid evidence="13">p1</plasmid>
    </source>
</reference>
<evidence type="ECO:0000256" key="3">
    <source>
        <dbReference type="ARBA" id="ARBA00022448"/>
    </source>
</evidence>
<geneLocation type="plasmid" evidence="13">
    <name>p1</name>
</geneLocation>
<dbReference type="Pfam" id="PF13609">
    <property type="entry name" value="Porin_4"/>
    <property type="match status" value="1"/>
</dbReference>
<evidence type="ECO:0000313" key="13">
    <source>
        <dbReference type="EMBL" id="XBP72658.1"/>
    </source>
</evidence>
<gene>
    <name evidence="13" type="ORF">ABLV49_21570</name>
</gene>
<evidence type="ECO:0000256" key="11">
    <source>
        <dbReference type="SAM" id="SignalP"/>
    </source>
</evidence>
<dbReference type="CDD" id="cd00342">
    <property type="entry name" value="gram_neg_porins"/>
    <property type="match status" value="1"/>
</dbReference>
<keyword evidence="13" id="KW-0614">Plasmid</keyword>
<dbReference type="EMBL" id="CP157676">
    <property type="protein sequence ID" value="XBP72658.1"/>
    <property type="molecule type" value="Genomic_DNA"/>
</dbReference>
<evidence type="ECO:0000256" key="8">
    <source>
        <dbReference type="ARBA" id="ARBA00023114"/>
    </source>
</evidence>
<evidence type="ECO:0000256" key="1">
    <source>
        <dbReference type="ARBA" id="ARBA00004571"/>
    </source>
</evidence>
<dbReference type="RefSeq" id="WP_349282371.1">
    <property type="nucleotide sequence ID" value="NZ_CBCSCU010000043.1"/>
</dbReference>
<keyword evidence="3" id="KW-0813">Transport</keyword>
<dbReference type="GO" id="GO:0009279">
    <property type="term" value="C:cell outer membrane"/>
    <property type="evidence" value="ECO:0007669"/>
    <property type="project" value="UniProtKB-SubCell"/>
</dbReference>
<dbReference type="GO" id="GO:0046930">
    <property type="term" value="C:pore complex"/>
    <property type="evidence" value="ECO:0007669"/>
    <property type="project" value="UniProtKB-KW"/>
</dbReference>
<evidence type="ECO:0000256" key="5">
    <source>
        <dbReference type="ARBA" id="ARBA00022692"/>
    </source>
</evidence>
<comment type="subunit">
    <text evidence="2">Homotrimer.</text>
</comment>
<accession>A0AAU7M099</accession>
<proteinExistence type="predicted"/>
<keyword evidence="10" id="KW-0998">Cell outer membrane</keyword>
<feature type="domain" description="Porin" evidence="12">
    <location>
        <begin position="9"/>
        <end position="327"/>
    </location>
</feature>
<dbReference type="SUPFAM" id="SSF56935">
    <property type="entry name" value="Porins"/>
    <property type="match status" value="1"/>
</dbReference>
<organism evidence="13">
    <name type="scientific">Polaromonas hydrogenivorans</name>
    <dbReference type="NCBI Taxonomy" id="335476"/>
    <lineage>
        <taxon>Bacteria</taxon>
        <taxon>Pseudomonadati</taxon>
        <taxon>Pseudomonadota</taxon>
        <taxon>Betaproteobacteria</taxon>
        <taxon>Burkholderiales</taxon>
        <taxon>Comamonadaceae</taxon>
        <taxon>Polaromonas</taxon>
    </lineage>
</organism>
<dbReference type="AlphaFoldDB" id="A0AAU7M099"/>
<feature type="signal peptide" evidence="11">
    <location>
        <begin position="1"/>
        <end position="20"/>
    </location>
</feature>
<evidence type="ECO:0000259" key="12">
    <source>
        <dbReference type="Pfam" id="PF13609"/>
    </source>
</evidence>
<protein>
    <submittedName>
        <fullName evidence="13">Porin</fullName>
    </submittedName>
</protein>
<dbReference type="GO" id="GO:0015288">
    <property type="term" value="F:porin activity"/>
    <property type="evidence" value="ECO:0007669"/>
    <property type="project" value="UniProtKB-KW"/>
</dbReference>
<feature type="chain" id="PRO_5043560209" evidence="11">
    <location>
        <begin position="21"/>
        <end position="353"/>
    </location>
</feature>
<sequence>MKKKTMVLSMAAAFALPAMAQSSVTLYGIADMAVTRVSDKNGVGSTEVNSGNLNTSRFGLRGSEDLGGGLNAIFNLESSISMDTGVGGSSTAFWNRAAWVGLSSKTMGRLTMGFQRPVIYDLLGPLSHTPPFGSPAARIDGAAIAGSALERFDNTIGTKRFANSVKYSTPDMAGFKVHGFVAMGEVAGASSSSGRTVDVGIGYKRGPLDAGLSYLKTKCSGVSGCTATTQDDTVLGLGAGYNFGPATLRAIYTRQENAKTARGNDADTMSVAVIVPMNAWQFAAGYQQLNDKTALNQDVKQVNLSAVYDLSKRTALYGIYAHQSVDNGGKAGISFLSGKDSQNQLSLGLRHFF</sequence>
<evidence type="ECO:0000256" key="4">
    <source>
        <dbReference type="ARBA" id="ARBA00022452"/>
    </source>
</evidence>
<dbReference type="PANTHER" id="PTHR34501">
    <property type="entry name" value="PROTEIN YDDL-RELATED"/>
    <property type="match status" value="1"/>
</dbReference>
<keyword evidence="9" id="KW-0472">Membrane</keyword>